<feature type="domain" description="Neurotransmitter-gated ion-channel transmembrane" evidence="13">
    <location>
        <begin position="132"/>
        <end position="358"/>
    </location>
</feature>
<dbReference type="Gene3D" id="2.70.170.10">
    <property type="entry name" value="Neurotransmitter-gated ion-channel ligand-binding domain"/>
    <property type="match status" value="1"/>
</dbReference>
<evidence type="ECO:0000256" key="6">
    <source>
        <dbReference type="ARBA" id="ARBA00022729"/>
    </source>
</evidence>
<organism evidence="16">
    <name type="scientific">Anisakis simplex</name>
    <name type="common">Herring worm</name>
    <dbReference type="NCBI Taxonomy" id="6269"/>
    <lineage>
        <taxon>Eukaryota</taxon>
        <taxon>Metazoa</taxon>
        <taxon>Ecdysozoa</taxon>
        <taxon>Nematoda</taxon>
        <taxon>Chromadorea</taxon>
        <taxon>Rhabditida</taxon>
        <taxon>Spirurina</taxon>
        <taxon>Ascaridomorpha</taxon>
        <taxon>Ascaridoidea</taxon>
        <taxon>Anisakidae</taxon>
        <taxon>Anisakis</taxon>
        <taxon>Anisakis simplex complex</taxon>
    </lineage>
</organism>
<evidence type="ECO:0000256" key="3">
    <source>
        <dbReference type="ARBA" id="ARBA00022448"/>
    </source>
</evidence>
<evidence type="ECO:0000256" key="4">
    <source>
        <dbReference type="ARBA" id="ARBA00022475"/>
    </source>
</evidence>
<evidence type="ECO:0000256" key="11">
    <source>
        <dbReference type="SAM" id="Phobius"/>
    </source>
</evidence>
<accession>A0A0M3KB31</accession>
<dbReference type="SUPFAM" id="SSF63712">
    <property type="entry name" value="Nicotinic receptor ligand binding domain-like"/>
    <property type="match status" value="1"/>
</dbReference>
<dbReference type="InterPro" id="IPR006028">
    <property type="entry name" value="GABAA/Glycine_rcpt"/>
</dbReference>
<dbReference type="InterPro" id="IPR006202">
    <property type="entry name" value="Neur_chan_lig-bd"/>
</dbReference>
<dbReference type="Pfam" id="PF02931">
    <property type="entry name" value="Neur_chan_LBD"/>
    <property type="match status" value="1"/>
</dbReference>
<keyword evidence="3" id="KW-0813">Transport</keyword>
<keyword evidence="6" id="KW-0732">Signal</keyword>
<protein>
    <submittedName>
        <fullName evidence="16">Gamma-aminobutyric acid receptor subunit beta-like</fullName>
    </submittedName>
</protein>
<evidence type="ECO:0000259" key="12">
    <source>
        <dbReference type="Pfam" id="PF02931"/>
    </source>
</evidence>
<dbReference type="EMBL" id="UYRR01034295">
    <property type="protein sequence ID" value="VDK60736.1"/>
    <property type="molecule type" value="Genomic_DNA"/>
</dbReference>
<name>A0A0M3KB31_ANISI</name>
<evidence type="ECO:0000256" key="8">
    <source>
        <dbReference type="ARBA" id="ARBA00023065"/>
    </source>
</evidence>
<evidence type="ECO:0000313" key="16">
    <source>
        <dbReference type="WBParaSite" id="ASIM_0001817701-mRNA-1"/>
    </source>
</evidence>
<evidence type="ECO:0000256" key="1">
    <source>
        <dbReference type="ARBA" id="ARBA00004141"/>
    </source>
</evidence>
<dbReference type="CDD" id="cd19049">
    <property type="entry name" value="LGIC_TM_anion"/>
    <property type="match status" value="1"/>
</dbReference>
<reference evidence="16" key="1">
    <citation type="submission" date="2017-02" db="UniProtKB">
        <authorList>
            <consortium name="WormBaseParasite"/>
        </authorList>
    </citation>
    <scope>IDENTIFICATION</scope>
</reference>
<comment type="subcellular location">
    <subcellularLocation>
        <location evidence="2">Cell membrane</location>
    </subcellularLocation>
    <subcellularLocation>
        <location evidence="1">Membrane</location>
        <topology evidence="1">Multi-pass membrane protein</topology>
    </subcellularLocation>
</comment>
<evidence type="ECO:0000313" key="14">
    <source>
        <dbReference type="EMBL" id="VDK60736.1"/>
    </source>
</evidence>
<dbReference type="InterPro" id="IPR006201">
    <property type="entry name" value="Neur_channel"/>
</dbReference>
<proteinExistence type="predicted"/>
<dbReference type="PANTHER" id="PTHR18945">
    <property type="entry name" value="NEUROTRANSMITTER GATED ION CHANNEL"/>
    <property type="match status" value="1"/>
</dbReference>
<dbReference type="AlphaFoldDB" id="A0A0M3KB31"/>
<keyword evidence="10" id="KW-0407">Ion channel</keyword>
<dbReference type="OrthoDB" id="203862at2759"/>
<keyword evidence="9 11" id="KW-0472">Membrane</keyword>
<dbReference type="GO" id="GO:0005230">
    <property type="term" value="F:extracellular ligand-gated monoatomic ion channel activity"/>
    <property type="evidence" value="ECO:0007669"/>
    <property type="project" value="InterPro"/>
</dbReference>
<feature type="transmembrane region" description="Helical" evidence="11">
    <location>
        <begin position="124"/>
        <end position="148"/>
    </location>
</feature>
<keyword evidence="8" id="KW-0406">Ion transport</keyword>
<dbReference type="GO" id="GO:0005886">
    <property type="term" value="C:plasma membrane"/>
    <property type="evidence" value="ECO:0007669"/>
    <property type="project" value="UniProtKB-SubCell"/>
</dbReference>
<dbReference type="InterPro" id="IPR036734">
    <property type="entry name" value="Neur_chan_lig-bd_sf"/>
</dbReference>
<dbReference type="SUPFAM" id="SSF90112">
    <property type="entry name" value="Neurotransmitter-gated ion-channel transmembrane pore"/>
    <property type="match status" value="1"/>
</dbReference>
<keyword evidence="7 11" id="KW-1133">Transmembrane helix</keyword>
<keyword evidence="15" id="KW-1185">Reference proteome</keyword>
<evidence type="ECO:0000256" key="9">
    <source>
        <dbReference type="ARBA" id="ARBA00023136"/>
    </source>
</evidence>
<dbReference type="InterPro" id="IPR006029">
    <property type="entry name" value="Neurotrans-gated_channel_TM"/>
</dbReference>
<evidence type="ECO:0000259" key="13">
    <source>
        <dbReference type="Pfam" id="PF02932"/>
    </source>
</evidence>
<evidence type="ECO:0000256" key="7">
    <source>
        <dbReference type="ARBA" id="ARBA00022989"/>
    </source>
</evidence>
<reference evidence="14 15" key="2">
    <citation type="submission" date="2018-11" db="EMBL/GenBank/DDBJ databases">
        <authorList>
            <consortium name="Pathogen Informatics"/>
        </authorList>
    </citation>
    <scope>NUCLEOTIDE SEQUENCE [LARGE SCALE GENOMIC DNA]</scope>
</reference>
<dbReference type="InterPro" id="IPR036719">
    <property type="entry name" value="Neuro-gated_channel_TM_sf"/>
</dbReference>
<feature type="domain" description="Neurotransmitter-gated ion-channel ligand-binding" evidence="12">
    <location>
        <begin position="3"/>
        <end position="104"/>
    </location>
</feature>
<sequence length="377" mass="44210">MGPISELTDTYAFDCYFRQTWSDDRLKFNSEYRKTLSLGMSMLDKIWKPDTFFWNGHGSWIHTLTTPNRLVRLSAEGEILYSSRLTVKAKCQMDLHRYPLDIQVSIHRMNYSALEVRFYLHRHFGYFLINFYVPCTLIVLLSWVALWINREATSDRIGLGITSVLTMTFLSFDSRSESPRVDFPTALDVYILICFMTLLICICEFTVVHYYTKFNTADPELQRAEKDRIRRMLRKVPKEAMLSGRQMILRRRSVAVSDRFNRLDGGRYSVCAHRNSDPPPQGNYLLTQQPTPKVNSTLSEFDIRTFQTDSLGWRLYYMMIDLGKRTDPFEIQVNSISVLDKICRLILPIAFASVVLIYYNFYANTPHHIAFHDQYSF</sequence>
<dbReference type="PRINTS" id="PR00252">
    <property type="entry name" value="NRIONCHANNEL"/>
</dbReference>
<feature type="transmembrane region" description="Helical" evidence="11">
    <location>
        <begin position="189"/>
        <end position="211"/>
    </location>
</feature>
<dbReference type="GO" id="GO:0004888">
    <property type="term" value="F:transmembrane signaling receptor activity"/>
    <property type="evidence" value="ECO:0007669"/>
    <property type="project" value="InterPro"/>
</dbReference>
<dbReference type="Pfam" id="PF02932">
    <property type="entry name" value="Neur_chan_memb"/>
    <property type="match status" value="1"/>
</dbReference>
<keyword evidence="5 11" id="KW-0812">Transmembrane</keyword>
<evidence type="ECO:0000313" key="15">
    <source>
        <dbReference type="Proteomes" id="UP000267096"/>
    </source>
</evidence>
<dbReference type="InterPro" id="IPR038050">
    <property type="entry name" value="Neuro_actylchol_rec"/>
</dbReference>
<dbReference type="Gene3D" id="1.20.58.390">
    <property type="entry name" value="Neurotransmitter-gated ion-channel transmembrane domain"/>
    <property type="match status" value="1"/>
</dbReference>
<keyword evidence="4" id="KW-1003">Cell membrane</keyword>
<dbReference type="PRINTS" id="PR00253">
    <property type="entry name" value="GABAARECEPTR"/>
</dbReference>
<evidence type="ECO:0000256" key="2">
    <source>
        <dbReference type="ARBA" id="ARBA00004236"/>
    </source>
</evidence>
<feature type="transmembrane region" description="Helical" evidence="11">
    <location>
        <begin position="342"/>
        <end position="361"/>
    </location>
</feature>
<evidence type="ECO:0000256" key="10">
    <source>
        <dbReference type="ARBA" id="ARBA00023303"/>
    </source>
</evidence>
<gene>
    <name evidence="14" type="ORF">ASIM_LOCUS17579</name>
</gene>
<dbReference type="Proteomes" id="UP000267096">
    <property type="component" value="Unassembled WGS sequence"/>
</dbReference>
<dbReference type="WBParaSite" id="ASIM_0001817701-mRNA-1">
    <property type="protein sequence ID" value="ASIM_0001817701-mRNA-1"/>
    <property type="gene ID" value="ASIM_0001817701"/>
</dbReference>
<evidence type="ECO:0000256" key="5">
    <source>
        <dbReference type="ARBA" id="ARBA00022692"/>
    </source>
</evidence>